<dbReference type="GO" id="GO:0032924">
    <property type="term" value="P:activin receptor signaling pathway"/>
    <property type="evidence" value="ECO:0007669"/>
    <property type="project" value="Ensembl"/>
</dbReference>
<dbReference type="FunFam" id="2.60.120.970:FF:000013">
    <property type="entry name" value="Bone morphogenetic protein 10"/>
    <property type="match status" value="1"/>
</dbReference>
<dbReference type="GO" id="GO:0060045">
    <property type="term" value="P:positive regulation of cardiac muscle cell proliferation"/>
    <property type="evidence" value="ECO:0007669"/>
    <property type="project" value="Ensembl"/>
</dbReference>
<name>A0A4U1ES58_MONMO</name>
<evidence type="ECO:0000256" key="13">
    <source>
        <dbReference type="ARBA" id="ARBA00070145"/>
    </source>
</evidence>
<dbReference type="InterPro" id="IPR029034">
    <property type="entry name" value="Cystine-knot_cytokine"/>
</dbReference>
<dbReference type="EMBL" id="RWIC01000916">
    <property type="protein sequence ID" value="TKC39027.1"/>
    <property type="molecule type" value="Genomic_DNA"/>
</dbReference>
<dbReference type="GO" id="GO:0055009">
    <property type="term" value="P:atrial cardiac muscle tissue morphogenesis"/>
    <property type="evidence" value="ECO:0007669"/>
    <property type="project" value="Ensembl"/>
</dbReference>
<dbReference type="GO" id="GO:0009986">
    <property type="term" value="C:cell surface"/>
    <property type="evidence" value="ECO:0007669"/>
    <property type="project" value="Ensembl"/>
</dbReference>
<evidence type="ECO:0000256" key="10">
    <source>
        <dbReference type="ARBA" id="ARBA00023180"/>
    </source>
</evidence>
<dbReference type="GO" id="GO:2000138">
    <property type="term" value="P:positive regulation of cell proliferation involved in heart morphogenesis"/>
    <property type="evidence" value="ECO:0007669"/>
    <property type="project" value="Ensembl"/>
</dbReference>
<dbReference type="GO" id="GO:0010613">
    <property type="term" value="P:positive regulation of cardiac muscle hypertrophy"/>
    <property type="evidence" value="ECO:0007669"/>
    <property type="project" value="Ensembl"/>
</dbReference>
<dbReference type="FunFam" id="2.10.90.10:FF:000001">
    <property type="entry name" value="Bone morphogenetic protein 4"/>
    <property type="match status" value="1"/>
</dbReference>
<keyword evidence="3" id="KW-0217">Developmental protein</keyword>
<dbReference type="GO" id="GO:0010628">
    <property type="term" value="P:positive regulation of gene expression"/>
    <property type="evidence" value="ECO:0007669"/>
    <property type="project" value="Ensembl"/>
</dbReference>
<feature type="chain" id="PRO_5044609498" description="Bone morphogenetic protein 10" evidence="15">
    <location>
        <begin position="22"/>
        <end position="423"/>
    </location>
</feature>
<dbReference type="GeneID" id="114901026"/>
<dbReference type="InterPro" id="IPR001839">
    <property type="entry name" value="TGF-b_C"/>
</dbReference>
<dbReference type="CDD" id="cd19401">
    <property type="entry name" value="TGF_beta_BMP10"/>
    <property type="match status" value="1"/>
</dbReference>
<dbReference type="GO" id="GO:0005179">
    <property type="term" value="F:hormone activity"/>
    <property type="evidence" value="ECO:0007669"/>
    <property type="project" value="Ensembl"/>
</dbReference>
<evidence type="ECO:0000256" key="12">
    <source>
        <dbReference type="ARBA" id="ARBA00065629"/>
    </source>
</evidence>
<dbReference type="GO" id="GO:1903242">
    <property type="term" value="P:regulation of cardiac muscle hypertrophy in response to stress"/>
    <property type="evidence" value="ECO:0007669"/>
    <property type="project" value="Ensembl"/>
</dbReference>
<dbReference type="GO" id="GO:0055015">
    <property type="term" value="P:ventricular cardiac muscle cell development"/>
    <property type="evidence" value="ECO:0007669"/>
    <property type="project" value="Ensembl"/>
</dbReference>
<dbReference type="GO" id="GO:0060391">
    <property type="term" value="P:positive regulation of SMAD protein signal transduction"/>
    <property type="evidence" value="ECO:0007669"/>
    <property type="project" value="Ensembl"/>
</dbReference>
<dbReference type="AlphaFoldDB" id="A0A4U1ES58"/>
<dbReference type="GO" id="GO:0007155">
    <property type="term" value="P:cell adhesion"/>
    <property type="evidence" value="ECO:0007669"/>
    <property type="project" value="UniProtKB-KW"/>
</dbReference>
<dbReference type="RefSeq" id="XP_029088456.1">
    <property type="nucleotide sequence ID" value="XM_029232623.1"/>
</dbReference>
<evidence type="ECO:0000256" key="7">
    <source>
        <dbReference type="ARBA" id="ARBA00022889"/>
    </source>
</evidence>
<dbReference type="GO" id="GO:0055117">
    <property type="term" value="P:regulation of cardiac muscle contraction"/>
    <property type="evidence" value="ECO:0007669"/>
    <property type="project" value="Ensembl"/>
</dbReference>
<dbReference type="GO" id="GO:0005615">
    <property type="term" value="C:extracellular space"/>
    <property type="evidence" value="ECO:0007669"/>
    <property type="project" value="Ensembl"/>
</dbReference>
<comment type="function">
    <text evidence="11">Required for maintaining the proliferative activity of embryonic cardiomyocytes by preventing premature activation of the negative cell cycle regulator CDKN1C/p57KIP and maintaining the required expression levels of cardiogenic factors such as MEF2C and NKX2-5. Acts as a ligand for ACVRL1/ALK1, BMPR1A/ALK3 and BMPR1B/ALK6, leading to activation of SMAD1, SMAD5 and SMAD8 transcription factors. Inhibits endothelial cell migration and growth. May reduce cell migration and cell matrix adhesion in breast cancer cell lines.</text>
</comment>
<gene>
    <name evidence="18" type="primary">BMP10</name>
    <name evidence="17" type="ORF">EI555_003062</name>
</gene>
<dbReference type="GO" id="GO:0060298">
    <property type="term" value="P:positive regulation of sarcomere organization"/>
    <property type="evidence" value="ECO:0007669"/>
    <property type="project" value="Ensembl"/>
</dbReference>
<evidence type="ECO:0000256" key="9">
    <source>
        <dbReference type="ARBA" id="ARBA00023157"/>
    </source>
</evidence>
<organism evidence="17 19">
    <name type="scientific">Monodon monoceros</name>
    <name type="common">Narwhal</name>
    <name type="synonym">Ceratodon monodon</name>
    <dbReference type="NCBI Taxonomy" id="40151"/>
    <lineage>
        <taxon>Eukaryota</taxon>
        <taxon>Metazoa</taxon>
        <taxon>Chordata</taxon>
        <taxon>Craniata</taxon>
        <taxon>Vertebrata</taxon>
        <taxon>Euteleostomi</taxon>
        <taxon>Mammalia</taxon>
        <taxon>Eutheria</taxon>
        <taxon>Laurasiatheria</taxon>
        <taxon>Artiodactyla</taxon>
        <taxon>Whippomorpha</taxon>
        <taxon>Cetacea</taxon>
        <taxon>Odontoceti</taxon>
        <taxon>Monodontidae</taxon>
        <taxon>Monodon</taxon>
    </lineage>
</organism>
<dbReference type="GO" id="GO:0033612">
    <property type="term" value="F:receptor serine/threonine kinase binding"/>
    <property type="evidence" value="ECO:0007669"/>
    <property type="project" value="Ensembl"/>
</dbReference>
<dbReference type="CTD" id="27302"/>
<dbReference type="Pfam" id="PF00688">
    <property type="entry name" value="TGFb_propeptide"/>
    <property type="match status" value="1"/>
</dbReference>
<dbReference type="GO" id="GO:0010596">
    <property type="term" value="P:negative regulation of endothelial cell migration"/>
    <property type="evidence" value="ECO:0007669"/>
    <property type="project" value="Ensembl"/>
</dbReference>
<dbReference type="GO" id="GO:0030509">
    <property type="term" value="P:BMP signaling pathway"/>
    <property type="evidence" value="ECO:0007669"/>
    <property type="project" value="Ensembl"/>
</dbReference>
<keyword evidence="4" id="KW-0964">Secreted</keyword>
<evidence type="ECO:0000256" key="2">
    <source>
        <dbReference type="ARBA" id="ARBA00006656"/>
    </source>
</evidence>
<evidence type="ECO:0000313" key="20">
    <source>
        <dbReference type="Proteomes" id="UP000694561"/>
    </source>
</evidence>
<evidence type="ECO:0000256" key="15">
    <source>
        <dbReference type="SAM" id="SignalP"/>
    </source>
</evidence>
<dbReference type="GO" id="GO:0055010">
    <property type="term" value="P:ventricular cardiac muscle tissue morphogenesis"/>
    <property type="evidence" value="ECO:0007669"/>
    <property type="project" value="Ensembl"/>
</dbReference>
<dbReference type="Proteomes" id="UP000308365">
    <property type="component" value="Unassembled WGS sequence"/>
</dbReference>
<dbReference type="InterPro" id="IPR017948">
    <property type="entry name" value="TGFb_CS"/>
</dbReference>
<dbReference type="Proteomes" id="UP000694561">
    <property type="component" value="Unplaced"/>
</dbReference>
<dbReference type="GO" id="GO:0045893">
    <property type="term" value="P:positive regulation of DNA-templated transcription"/>
    <property type="evidence" value="ECO:0007669"/>
    <property type="project" value="Ensembl"/>
</dbReference>
<dbReference type="GO" id="GO:0007512">
    <property type="term" value="P:adult heart development"/>
    <property type="evidence" value="ECO:0007669"/>
    <property type="project" value="Ensembl"/>
</dbReference>
<comment type="similarity">
    <text evidence="2 14">Belongs to the TGF-beta family.</text>
</comment>
<dbReference type="GO" id="GO:0030018">
    <property type="term" value="C:Z disc"/>
    <property type="evidence" value="ECO:0007669"/>
    <property type="project" value="Ensembl"/>
</dbReference>
<dbReference type="InterPro" id="IPR015615">
    <property type="entry name" value="TGF-beta-rel"/>
</dbReference>
<sequence>MGSLALQLCALSCLVAHSVSGSPIMSLEQSPLEEDMPLFDDVFSEQDGVDFNTLLQSMKKEFLKTLNLSDIPMQDAAKVDPPEYMLELYNKFATDRTSMPSANIIRSFKNEDLFSQPASFNGLRKYPLLFNVSIPHHEEVIMAELRLYTLVQRDRMIYEGVDRKITIFEVLESKGDREGERSMLVLVSGEIYGTNSEWETFDVTDAIRHWQKSGSSTHQLEVHIESKHEMEDVGRGQLEIDTSARNKHVPLLVVFSDDQSSEKERKEELNEMIAHEQLPGMDNLGLEGYSSGPGEEALLQMRSNVIYDSTARIRRNAKGNYCKRTPLYIDFKEIGWDSWIIAPPGYEAYECRGVCNYPLAEHLTPTKHAIIQALVHLKNSQKASKACCVPTKLEPISILYLDKGVVTYKFKYEGMAVSECGCR</sequence>
<dbReference type="GO" id="GO:0031433">
    <property type="term" value="F:telethonin binding"/>
    <property type="evidence" value="ECO:0007669"/>
    <property type="project" value="Ensembl"/>
</dbReference>
<evidence type="ECO:0000259" key="16">
    <source>
        <dbReference type="PROSITE" id="PS51362"/>
    </source>
</evidence>
<keyword evidence="7" id="KW-0130">Cell adhesion</keyword>
<evidence type="ECO:0000256" key="6">
    <source>
        <dbReference type="ARBA" id="ARBA00022729"/>
    </source>
</evidence>
<dbReference type="GO" id="GO:0030308">
    <property type="term" value="P:negative regulation of cell growth"/>
    <property type="evidence" value="ECO:0007669"/>
    <property type="project" value="Ensembl"/>
</dbReference>
<dbReference type="Ensembl" id="ENSMMNT00015022561.1">
    <property type="protein sequence ID" value="ENSMMNP00015020523.1"/>
    <property type="gene ID" value="ENSMMNG00015015084.1"/>
</dbReference>
<accession>A0A4U1ES58</accession>
<dbReference type="PANTHER" id="PTHR11848:SF39">
    <property type="entry name" value="BONE MORPHOGENETIC PROTEIN 10"/>
    <property type="match status" value="1"/>
</dbReference>
<dbReference type="GeneTree" id="ENSGT00940000156279"/>
<reference evidence="19" key="1">
    <citation type="journal article" date="2019" name="IScience">
        <title>Narwhal Genome Reveals Long-Term Low Genetic Diversity despite Current Large Abundance Size.</title>
        <authorList>
            <person name="Westbury M.V."/>
            <person name="Petersen B."/>
            <person name="Garde E."/>
            <person name="Heide-Jorgensen M.P."/>
            <person name="Lorenzen E.D."/>
        </authorList>
    </citation>
    <scope>NUCLEOTIDE SEQUENCE [LARGE SCALE GENOMIC DNA]</scope>
</reference>
<protein>
    <recommendedName>
        <fullName evidence="13">Bone morphogenetic protein 10</fullName>
    </recommendedName>
</protein>
<evidence type="ECO:0000256" key="11">
    <source>
        <dbReference type="ARBA" id="ARBA00057214"/>
    </source>
</evidence>
<dbReference type="GO" id="GO:0008083">
    <property type="term" value="F:growth factor activity"/>
    <property type="evidence" value="ECO:0007669"/>
    <property type="project" value="UniProtKB-KW"/>
</dbReference>
<evidence type="ECO:0000256" key="1">
    <source>
        <dbReference type="ARBA" id="ARBA00004613"/>
    </source>
</evidence>
<keyword evidence="6 15" id="KW-0732">Signal</keyword>
<evidence type="ECO:0000256" key="8">
    <source>
        <dbReference type="ARBA" id="ARBA00023030"/>
    </source>
</evidence>
<keyword evidence="20" id="KW-1185">Reference proteome</keyword>
<dbReference type="PROSITE" id="PS51362">
    <property type="entry name" value="TGF_BETA_2"/>
    <property type="match status" value="1"/>
</dbReference>
<proteinExistence type="inferred from homology"/>
<comment type="subunit">
    <text evidence="12">Homodimer; disulfide-linked. Interacts with FBN1 (via N-terminal domain) and FBN2. Interacts with ENG.</text>
</comment>
<dbReference type="GO" id="GO:0060038">
    <property type="term" value="P:cardiac muscle cell proliferation"/>
    <property type="evidence" value="ECO:0007669"/>
    <property type="project" value="Ensembl"/>
</dbReference>
<dbReference type="GO" id="GO:0060347">
    <property type="term" value="P:heart trabecula formation"/>
    <property type="evidence" value="ECO:0007669"/>
    <property type="project" value="Ensembl"/>
</dbReference>
<evidence type="ECO:0000256" key="5">
    <source>
        <dbReference type="ARBA" id="ARBA00022685"/>
    </source>
</evidence>
<dbReference type="PROSITE" id="PS00250">
    <property type="entry name" value="TGF_BETA_1"/>
    <property type="match status" value="1"/>
</dbReference>
<evidence type="ECO:0000313" key="19">
    <source>
        <dbReference type="Proteomes" id="UP000308365"/>
    </source>
</evidence>
<comment type="subcellular location">
    <subcellularLocation>
        <location evidence="1">Secreted</location>
    </subcellularLocation>
</comment>
<evidence type="ECO:0000313" key="18">
    <source>
        <dbReference type="Ensembl" id="ENSMMNP00015020523.1"/>
    </source>
</evidence>
<dbReference type="Gene3D" id="2.10.90.10">
    <property type="entry name" value="Cystine-knot cytokines"/>
    <property type="match status" value="1"/>
</dbReference>
<keyword evidence="8 14" id="KW-0339">Growth factor</keyword>
<dbReference type="InterPro" id="IPR001111">
    <property type="entry name" value="TGF-b_propeptide"/>
</dbReference>
<evidence type="ECO:0000256" key="4">
    <source>
        <dbReference type="ARBA" id="ARBA00022525"/>
    </source>
</evidence>
<dbReference type="Pfam" id="PF00019">
    <property type="entry name" value="TGF_beta"/>
    <property type="match status" value="1"/>
</dbReference>
<dbReference type="GO" id="GO:0001822">
    <property type="term" value="P:kidney development"/>
    <property type="evidence" value="ECO:0007669"/>
    <property type="project" value="Ensembl"/>
</dbReference>
<evidence type="ECO:0000256" key="3">
    <source>
        <dbReference type="ARBA" id="ARBA00022473"/>
    </source>
</evidence>
<feature type="signal peptide" evidence="15">
    <location>
        <begin position="1"/>
        <end position="21"/>
    </location>
</feature>
<dbReference type="GO" id="GO:0010614">
    <property type="term" value="P:negative regulation of cardiac muscle hypertrophy"/>
    <property type="evidence" value="ECO:0007669"/>
    <property type="project" value="Ensembl"/>
</dbReference>
<dbReference type="GO" id="GO:0061036">
    <property type="term" value="P:positive regulation of cartilage development"/>
    <property type="evidence" value="ECO:0007669"/>
    <property type="project" value="Ensembl"/>
</dbReference>
<dbReference type="Gene3D" id="2.60.120.970">
    <property type="match status" value="1"/>
</dbReference>
<dbReference type="GO" id="GO:0005125">
    <property type="term" value="F:cytokine activity"/>
    <property type="evidence" value="ECO:0007669"/>
    <property type="project" value="TreeGrafter"/>
</dbReference>
<keyword evidence="9" id="KW-1015">Disulfide bond</keyword>
<keyword evidence="5" id="KW-0165">Cleavage on pair of basic residues</keyword>
<keyword evidence="10" id="KW-0325">Glycoprotein</keyword>
<reference evidence="18" key="3">
    <citation type="submission" date="2025-05" db="UniProtKB">
        <authorList>
            <consortium name="Ensembl"/>
        </authorList>
    </citation>
    <scope>IDENTIFICATION</scope>
</reference>
<dbReference type="PANTHER" id="PTHR11848">
    <property type="entry name" value="TGF-BETA FAMILY"/>
    <property type="match status" value="1"/>
</dbReference>
<feature type="domain" description="TGF-beta family profile" evidence="16">
    <location>
        <begin position="312"/>
        <end position="423"/>
    </location>
</feature>
<evidence type="ECO:0000313" key="17">
    <source>
        <dbReference type="EMBL" id="TKC39027.1"/>
    </source>
</evidence>
<dbReference type="OrthoDB" id="5987191at2759"/>
<evidence type="ECO:0000256" key="14">
    <source>
        <dbReference type="RuleBase" id="RU000354"/>
    </source>
</evidence>
<dbReference type="SUPFAM" id="SSF57501">
    <property type="entry name" value="Cystine-knot cytokines"/>
    <property type="match status" value="1"/>
</dbReference>
<reference evidence="17" key="2">
    <citation type="journal article" date="2019" name="IScience">
        <title>Narwhal Genome Reveals Long-Term Low Genetic Diversity despite Current Large Abundance Size.</title>
        <authorList>
            <person name="Westbury M.V."/>
            <person name="Petersen B."/>
            <person name="Garde E."/>
            <person name="Heide-Jorgensen M.P."/>
            <person name="Lorenzen E.D."/>
        </authorList>
    </citation>
    <scope>NUCLEOTIDE SEQUENCE</scope>
    <source>
        <strain evidence="17">MVW</strain>
        <tissue evidence="17">Liver</tissue>
    </source>
</reference>
<dbReference type="SMART" id="SM00204">
    <property type="entry name" value="TGFB"/>
    <property type="match status" value="1"/>
</dbReference>